<keyword evidence="4" id="KW-0378">Hydrolase</keyword>
<keyword evidence="2" id="KW-0865">Zymogen</keyword>
<reference evidence="4 5" key="1">
    <citation type="submission" date="2008-07" db="EMBL/GenBank/DDBJ databases">
        <authorList>
            <person name="El-Sayed N."/>
            <person name="Caler E."/>
            <person name="Inman J."/>
            <person name="Amedeo P."/>
            <person name="Hass B."/>
            <person name="Wortman J."/>
        </authorList>
    </citation>
    <scope>NUCLEOTIDE SEQUENCE [LARGE SCALE GENOMIC DNA]</scope>
    <source>
        <strain evidence="5">ATCC 50983 / TXsc</strain>
    </source>
</reference>
<dbReference type="InParanoid" id="C5LM15"/>
<protein>
    <submittedName>
        <fullName evidence="4">Cysteine protease, putative</fullName>
    </submittedName>
</protein>
<dbReference type="InterPro" id="IPR038765">
    <property type="entry name" value="Papain-like_cys_pep_sf"/>
</dbReference>
<feature type="non-terminal residue" evidence="4">
    <location>
        <position position="113"/>
    </location>
</feature>
<comment type="similarity">
    <text evidence="1">Belongs to the peptidase C1 family.</text>
</comment>
<sequence>ICRTNWQSTSSRISLSRSLLLLGSVQSKRMGRRREMDLSMSPHVLAGTDSTLPSSVDWRDKNVLTPVKNQGGCGSCWAFCVTGALEAKHAIATGELLSFSEQQLVDCSRSYGN</sequence>
<gene>
    <name evidence="4" type="ORF">Pmar_PMAR029488</name>
</gene>
<evidence type="ECO:0000313" key="5">
    <source>
        <dbReference type="Proteomes" id="UP000007800"/>
    </source>
</evidence>
<keyword evidence="5" id="KW-1185">Reference proteome</keyword>
<dbReference type="PANTHER" id="PTHR12411">
    <property type="entry name" value="CYSTEINE PROTEASE FAMILY C1-RELATED"/>
    <property type="match status" value="1"/>
</dbReference>
<evidence type="ECO:0000259" key="3">
    <source>
        <dbReference type="Pfam" id="PF00112"/>
    </source>
</evidence>
<dbReference type="Pfam" id="PF00112">
    <property type="entry name" value="Peptidase_C1"/>
    <property type="match status" value="1"/>
</dbReference>
<dbReference type="SUPFAM" id="SSF54001">
    <property type="entry name" value="Cysteine proteinases"/>
    <property type="match status" value="1"/>
</dbReference>
<name>C5LM15_PERM5</name>
<dbReference type="GO" id="GO:0008234">
    <property type="term" value="F:cysteine-type peptidase activity"/>
    <property type="evidence" value="ECO:0007669"/>
    <property type="project" value="InterPro"/>
</dbReference>
<evidence type="ECO:0000256" key="2">
    <source>
        <dbReference type="ARBA" id="ARBA00023145"/>
    </source>
</evidence>
<proteinExistence type="inferred from homology"/>
<dbReference type="EMBL" id="GG683363">
    <property type="protein sequence ID" value="EER02229.1"/>
    <property type="molecule type" value="Genomic_DNA"/>
</dbReference>
<dbReference type="PROSITE" id="PS00139">
    <property type="entry name" value="THIOL_PROTEASE_CYS"/>
    <property type="match status" value="1"/>
</dbReference>
<dbReference type="OrthoDB" id="291838at2759"/>
<feature type="domain" description="Peptidase C1A papain C-terminal" evidence="3">
    <location>
        <begin position="52"/>
        <end position="109"/>
    </location>
</feature>
<feature type="non-terminal residue" evidence="4">
    <location>
        <position position="1"/>
    </location>
</feature>
<keyword evidence="4" id="KW-0645">Protease</keyword>
<dbReference type="InterPro" id="IPR000668">
    <property type="entry name" value="Peptidase_C1A_C"/>
</dbReference>
<organism evidence="5">
    <name type="scientific">Perkinsus marinus (strain ATCC 50983 / TXsc)</name>
    <dbReference type="NCBI Taxonomy" id="423536"/>
    <lineage>
        <taxon>Eukaryota</taxon>
        <taxon>Sar</taxon>
        <taxon>Alveolata</taxon>
        <taxon>Perkinsozoa</taxon>
        <taxon>Perkinsea</taxon>
        <taxon>Perkinsida</taxon>
        <taxon>Perkinsidae</taxon>
        <taxon>Perkinsus</taxon>
    </lineage>
</organism>
<accession>C5LM15</accession>
<dbReference type="Gene3D" id="3.90.70.10">
    <property type="entry name" value="Cysteine proteinases"/>
    <property type="match status" value="1"/>
</dbReference>
<evidence type="ECO:0000313" key="4">
    <source>
        <dbReference type="EMBL" id="EER02229.1"/>
    </source>
</evidence>
<dbReference type="InterPro" id="IPR000169">
    <property type="entry name" value="Pept_cys_AS"/>
</dbReference>
<dbReference type="GO" id="GO:0006508">
    <property type="term" value="P:proteolysis"/>
    <property type="evidence" value="ECO:0007669"/>
    <property type="project" value="UniProtKB-KW"/>
</dbReference>
<dbReference type="Proteomes" id="UP000007800">
    <property type="component" value="Unassembled WGS sequence"/>
</dbReference>
<dbReference type="RefSeq" id="XP_002769511.1">
    <property type="nucleotide sequence ID" value="XM_002769465.1"/>
</dbReference>
<dbReference type="InterPro" id="IPR013128">
    <property type="entry name" value="Peptidase_C1A"/>
</dbReference>
<dbReference type="AlphaFoldDB" id="C5LM15"/>
<evidence type="ECO:0000256" key="1">
    <source>
        <dbReference type="ARBA" id="ARBA00008455"/>
    </source>
</evidence>
<dbReference type="GeneID" id="9055211"/>